<dbReference type="InterPro" id="IPR036691">
    <property type="entry name" value="Endo/exonu/phosph_ase_sf"/>
</dbReference>
<dbReference type="AlphaFoldDB" id="A0A183N5N1"/>
<dbReference type="STRING" id="48269.A0A183N5N1"/>
<evidence type="ECO:0000313" key="3">
    <source>
        <dbReference type="Proteomes" id="UP000277204"/>
    </source>
</evidence>
<dbReference type="GO" id="GO:0003824">
    <property type="term" value="F:catalytic activity"/>
    <property type="evidence" value="ECO:0007669"/>
    <property type="project" value="InterPro"/>
</dbReference>
<gene>
    <name evidence="2" type="ORF">SMRZ_LOCUS23606</name>
</gene>
<protein>
    <recommendedName>
        <fullName evidence="1">Endonuclease/exonuclease/phosphatase domain-containing protein</fullName>
    </recommendedName>
</protein>
<accession>A0A183N5N1</accession>
<dbReference type="GO" id="GO:0007508">
    <property type="term" value="P:larval heart development"/>
    <property type="evidence" value="ECO:0007669"/>
    <property type="project" value="TreeGrafter"/>
</dbReference>
<dbReference type="PANTHER" id="PTHR33395">
    <property type="entry name" value="TRANSCRIPTASE, PUTATIVE-RELATED-RELATED"/>
    <property type="match status" value="1"/>
</dbReference>
<evidence type="ECO:0000313" key="2">
    <source>
        <dbReference type="EMBL" id="VDP47949.1"/>
    </source>
</evidence>
<dbReference type="Pfam" id="PF14529">
    <property type="entry name" value="Exo_endo_phos_2"/>
    <property type="match status" value="1"/>
</dbReference>
<dbReference type="GO" id="GO:0061343">
    <property type="term" value="P:cell adhesion involved in heart morphogenesis"/>
    <property type="evidence" value="ECO:0007669"/>
    <property type="project" value="TreeGrafter"/>
</dbReference>
<dbReference type="InterPro" id="IPR005135">
    <property type="entry name" value="Endo/exonuclease/phosphatase"/>
</dbReference>
<keyword evidence="3" id="KW-1185">Reference proteome</keyword>
<proteinExistence type="predicted"/>
<dbReference type="Gene3D" id="3.60.10.10">
    <property type="entry name" value="Endonuclease/exonuclease/phosphatase"/>
    <property type="match status" value="1"/>
</dbReference>
<feature type="domain" description="Endonuclease/exonuclease/phosphatase" evidence="1">
    <location>
        <begin position="207"/>
        <end position="304"/>
    </location>
</feature>
<dbReference type="Proteomes" id="UP000277204">
    <property type="component" value="Unassembled WGS sequence"/>
</dbReference>
<evidence type="ECO:0000259" key="1">
    <source>
        <dbReference type="Pfam" id="PF14529"/>
    </source>
</evidence>
<dbReference type="GO" id="GO:0031012">
    <property type="term" value="C:extracellular matrix"/>
    <property type="evidence" value="ECO:0007669"/>
    <property type="project" value="TreeGrafter"/>
</dbReference>
<sequence length="371" mass="40989">MGLLALACKKNDGGSTDNRSTDDEECGSVVSAATGLVKHLTTVDGNVKSLLTLTRNEVSLDIDIGSHTPLVEIEDPDKTVTVPHSPGVAPQATLGGKGKFSTDLKVCYTNARSLLNKMAELKSVVDKEKPDVIAVSETWLTSEVLDSEIQLTGFITSRADRLNRRGGGVIVYTKSTLTIRLAETVAHVSVTCELVRCKLKCRRQDIEVVVVYRSPESVADDFLLSKLKSWCNNGKSLVLGDFNAPYINWVNLEVGSATSSFDSKLLETSIGLALLEHIRDPTRYDLRNSSSILDLVFTHADDVGQTAFFHHLGEVTMQSSYSNSWLRLLVKQLRRPVLTYGRQICRQLTPQHRLRTGKLIQRHQYKRHGLG</sequence>
<dbReference type="SUPFAM" id="SSF56219">
    <property type="entry name" value="DNase I-like"/>
    <property type="match status" value="1"/>
</dbReference>
<name>A0A183N5N1_9TREM</name>
<dbReference type="EMBL" id="UZAI01019824">
    <property type="protein sequence ID" value="VDP47949.1"/>
    <property type="molecule type" value="Genomic_DNA"/>
</dbReference>
<reference evidence="2 3" key="1">
    <citation type="submission" date="2018-11" db="EMBL/GenBank/DDBJ databases">
        <authorList>
            <consortium name="Pathogen Informatics"/>
        </authorList>
    </citation>
    <scope>NUCLEOTIDE SEQUENCE [LARGE SCALE GENOMIC DNA]</scope>
    <source>
        <strain evidence="2 3">Zambia</strain>
    </source>
</reference>
<organism evidence="2 3">
    <name type="scientific">Schistosoma margrebowiei</name>
    <dbReference type="NCBI Taxonomy" id="48269"/>
    <lineage>
        <taxon>Eukaryota</taxon>
        <taxon>Metazoa</taxon>
        <taxon>Spiralia</taxon>
        <taxon>Lophotrochozoa</taxon>
        <taxon>Platyhelminthes</taxon>
        <taxon>Trematoda</taxon>
        <taxon>Digenea</taxon>
        <taxon>Strigeidida</taxon>
        <taxon>Schistosomatoidea</taxon>
        <taxon>Schistosomatidae</taxon>
        <taxon>Schistosoma</taxon>
    </lineage>
</organism>
<dbReference type="PANTHER" id="PTHR33395:SF22">
    <property type="entry name" value="REVERSE TRANSCRIPTASE DOMAIN-CONTAINING PROTEIN"/>
    <property type="match status" value="1"/>
</dbReference>